<comment type="caution">
    <text evidence="5">The sequence shown here is derived from an EMBL/GenBank/DDBJ whole genome shotgun (WGS) entry which is preliminary data.</text>
</comment>
<evidence type="ECO:0000256" key="4">
    <source>
        <dbReference type="ARBA" id="ARBA00023295"/>
    </source>
</evidence>
<proteinExistence type="predicted"/>
<name>A0A971M636_9BACT</name>
<evidence type="ECO:0000313" key="6">
    <source>
        <dbReference type="Proteomes" id="UP000777265"/>
    </source>
</evidence>
<keyword evidence="4" id="KW-0326">Glycosidase</keyword>
<keyword evidence="1" id="KW-0227">DNA damage</keyword>
<dbReference type="GO" id="GO:0003906">
    <property type="term" value="F:DNA-(apurinic or apyrimidinic site) endonuclease activity"/>
    <property type="evidence" value="ECO:0007669"/>
    <property type="project" value="InterPro"/>
</dbReference>
<dbReference type="InterPro" id="IPR012092">
    <property type="entry name" value="DNA_glyclase/AP_lyase_Ogg"/>
</dbReference>
<dbReference type="Proteomes" id="UP000777265">
    <property type="component" value="Unassembled WGS sequence"/>
</dbReference>
<keyword evidence="3" id="KW-0234">DNA repair</keyword>
<evidence type="ECO:0000256" key="2">
    <source>
        <dbReference type="ARBA" id="ARBA00022801"/>
    </source>
</evidence>
<evidence type="ECO:0000256" key="1">
    <source>
        <dbReference type="ARBA" id="ARBA00022763"/>
    </source>
</evidence>
<dbReference type="GO" id="GO:0006281">
    <property type="term" value="P:DNA repair"/>
    <property type="evidence" value="ECO:0007669"/>
    <property type="project" value="UniProtKB-KW"/>
</dbReference>
<reference evidence="5" key="1">
    <citation type="journal article" date="2020" name="Biotechnol. Biofuels">
        <title>New insights from the biogas microbiome by comprehensive genome-resolved metagenomics of nearly 1600 species originating from multiple anaerobic digesters.</title>
        <authorList>
            <person name="Campanaro S."/>
            <person name="Treu L."/>
            <person name="Rodriguez-R L.M."/>
            <person name="Kovalovszki A."/>
            <person name="Ziels R.M."/>
            <person name="Maus I."/>
            <person name="Zhu X."/>
            <person name="Kougias P.G."/>
            <person name="Basile A."/>
            <person name="Luo G."/>
            <person name="Schluter A."/>
            <person name="Konstantinidis K.T."/>
            <person name="Angelidaki I."/>
        </authorList>
    </citation>
    <scope>NUCLEOTIDE SEQUENCE</scope>
    <source>
        <strain evidence="5">AS06rmzACSIP_7</strain>
    </source>
</reference>
<dbReference type="AlphaFoldDB" id="A0A971M636"/>
<evidence type="ECO:0000313" key="5">
    <source>
        <dbReference type="EMBL" id="NLW36479.1"/>
    </source>
</evidence>
<reference evidence="5" key="2">
    <citation type="submission" date="2020-01" db="EMBL/GenBank/DDBJ databases">
        <authorList>
            <person name="Campanaro S."/>
        </authorList>
    </citation>
    <scope>NUCLEOTIDE SEQUENCE</scope>
    <source>
        <strain evidence="5">AS06rmzACSIP_7</strain>
    </source>
</reference>
<organism evidence="5 6">
    <name type="scientific">Syntrophorhabdus aromaticivorans</name>
    <dbReference type="NCBI Taxonomy" id="328301"/>
    <lineage>
        <taxon>Bacteria</taxon>
        <taxon>Pseudomonadati</taxon>
        <taxon>Thermodesulfobacteriota</taxon>
        <taxon>Syntrophorhabdia</taxon>
        <taxon>Syntrophorhabdales</taxon>
        <taxon>Syntrophorhabdaceae</taxon>
        <taxon>Syntrophorhabdus</taxon>
    </lineage>
</organism>
<dbReference type="SUPFAM" id="SSF48150">
    <property type="entry name" value="DNA-glycosylase"/>
    <property type="match status" value="1"/>
</dbReference>
<evidence type="ECO:0000256" key="3">
    <source>
        <dbReference type="ARBA" id="ARBA00023204"/>
    </source>
</evidence>
<keyword evidence="2" id="KW-0378">Hydrolase</keyword>
<dbReference type="InterPro" id="IPR011257">
    <property type="entry name" value="DNA_glycosylase"/>
</dbReference>
<dbReference type="EMBL" id="JAAYEE010000254">
    <property type="protein sequence ID" value="NLW36479.1"/>
    <property type="molecule type" value="Genomic_DNA"/>
</dbReference>
<protein>
    <recommendedName>
        <fullName evidence="7">HhH-GPD domain-containing protein</fullName>
    </recommendedName>
</protein>
<evidence type="ECO:0008006" key="7">
    <source>
        <dbReference type="Google" id="ProtNLM"/>
    </source>
</evidence>
<dbReference type="Gene3D" id="1.10.340.30">
    <property type="entry name" value="Hypothetical protein, domain 2"/>
    <property type="match status" value="1"/>
</dbReference>
<dbReference type="Pfam" id="PF22175">
    <property type="entry name" value="Ogg-HhH"/>
    <property type="match status" value="1"/>
</dbReference>
<dbReference type="GO" id="GO:0016799">
    <property type="term" value="F:hydrolase activity, hydrolyzing N-glycosyl compounds"/>
    <property type="evidence" value="ECO:0007669"/>
    <property type="project" value="InterPro"/>
</dbReference>
<sequence length="247" mass="27942">MNSNMVAQVVNLSRLERAIQEVCMCLKDKSEQRLEWTTLSEDLLWRELVACILGSRVRYGVAYSAIERMEKANLLSPSHAITRRHEYEQDVLNILMEQGGSENAHDVKSRYPFPWLRAGQVSAAAETLYSCGGTIKSRLEMAKDEREARRQLAKSVSGLGPKQASLFLRNIGYTAQVAVLDVHVLTYMAWVGLTAAPVKTVRTIRQYEVLEDTFIKHSCSSGFPPDRFDLAVWVVVRVIKRDYASCQ</sequence>
<accession>A0A971M636</accession>
<gene>
    <name evidence="5" type="ORF">GXY80_13545</name>
</gene>